<evidence type="ECO:0000313" key="2">
    <source>
        <dbReference type="Proteomes" id="UP000011996"/>
    </source>
</evidence>
<dbReference type="EMBL" id="ANOF01000019">
    <property type="protein sequence ID" value="EMI28794.1"/>
    <property type="molecule type" value="Genomic_DNA"/>
</dbReference>
<gene>
    <name evidence="1" type="ORF">RESH_00636</name>
</gene>
<reference evidence="1 2" key="1">
    <citation type="journal article" date="2013" name="Mar. Genomics">
        <title>Expression of sulfatases in Rhodopirellula baltica and the diversity of sulfatases in the genus Rhodopirellula.</title>
        <authorList>
            <person name="Wegner C.E."/>
            <person name="Richter-Heitmann T."/>
            <person name="Klindworth A."/>
            <person name="Klockow C."/>
            <person name="Richter M."/>
            <person name="Achstetter T."/>
            <person name="Glockner F.O."/>
            <person name="Harder J."/>
        </authorList>
    </citation>
    <scope>NUCLEOTIDE SEQUENCE [LARGE SCALE GENOMIC DNA]</scope>
    <source>
        <strain evidence="1 2">SH398</strain>
    </source>
</reference>
<dbReference type="STRING" id="1263868.RESH_00636"/>
<comment type="caution">
    <text evidence="1">The sequence shown here is derived from an EMBL/GenBank/DDBJ whole genome shotgun (WGS) entry which is preliminary data.</text>
</comment>
<accession>M5SRB2</accession>
<name>M5SRB2_9BACT</name>
<evidence type="ECO:0000313" key="1">
    <source>
        <dbReference type="EMBL" id="EMI28794.1"/>
    </source>
</evidence>
<organism evidence="1 2">
    <name type="scientific">Rhodopirellula europaea SH398</name>
    <dbReference type="NCBI Taxonomy" id="1263868"/>
    <lineage>
        <taxon>Bacteria</taxon>
        <taxon>Pseudomonadati</taxon>
        <taxon>Planctomycetota</taxon>
        <taxon>Planctomycetia</taxon>
        <taxon>Pirellulales</taxon>
        <taxon>Pirellulaceae</taxon>
        <taxon>Rhodopirellula</taxon>
    </lineage>
</organism>
<sequence>MDPKIAAVRHAPSSSVGPEFICECSSRQLRREVQSGQLLPMIVL</sequence>
<proteinExistence type="predicted"/>
<dbReference type="Proteomes" id="UP000011996">
    <property type="component" value="Unassembled WGS sequence"/>
</dbReference>
<protein>
    <submittedName>
        <fullName evidence="1">Uncharacterized protein</fullName>
    </submittedName>
</protein>
<dbReference type="AlphaFoldDB" id="M5SRB2"/>